<reference evidence="2" key="1">
    <citation type="submission" date="2019-11" db="EMBL/GenBank/DDBJ databases">
        <authorList>
            <person name="Ren C."/>
            <person name="Wang H."/>
            <person name="Xu Y."/>
        </authorList>
    </citation>
    <scope>NUCLEOTIDE SEQUENCE [LARGE SCALE GENOMIC DNA]</scope>
    <source>
        <strain evidence="2">JNU-WLY1368</strain>
    </source>
</reference>
<dbReference type="Proteomes" id="UP000509623">
    <property type="component" value="Chromosome"/>
</dbReference>
<accession>A0ABX6PWW6</accession>
<protein>
    <submittedName>
        <fullName evidence="1">Uncharacterized protein</fullName>
    </submittedName>
</protein>
<organism evidence="1 2">
    <name type="scientific">Caproicibacterium lactatifermentans</name>
    <dbReference type="NCBI Taxonomy" id="2666138"/>
    <lineage>
        <taxon>Bacteria</taxon>
        <taxon>Bacillati</taxon>
        <taxon>Bacillota</taxon>
        <taxon>Clostridia</taxon>
        <taxon>Eubacteriales</taxon>
        <taxon>Oscillospiraceae</taxon>
        <taxon>Caproicibacterium</taxon>
    </lineage>
</organism>
<keyword evidence="2" id="KW-1185">Reference proteome</keyword>
<sequence>MRYFLFYYQKEGCTVTKMSGKGISTDGKTLTQYLAGTDYALSGIAVERNGHML</sequence>
<dbReference type="RefSeq" id="WP_174403158.1">
    <property type="nucleotide sequence ID" value="NZ_CP046161.1"/>
</dbReference>
<gene>
    <name evidence="1" type="ORF">GKP14_07260</name>
</gene>
<proteinExistence type="predicted"/>
<dbReference type="EMBL" id="CP046161">
    <property type="protein sequence ID" value="QKO30812.1"/>
    <property type="molecule type" value="Genomic_DNA"/>
</dbReference>
<evidence type="ECO:0000313" key="1">
    <source>
        <dbReference type="EMBL" id="QKO30812.1"/>
    </source>
</evidence>
<name>A0ABX6PWW6_9FIRM</name>
<evidence type="ECO:0000313" key="2">
    <source>
        <dbReference type="Proteomes" id="UP000509623"/>
    </source>
</evidence>